<evidence type="ECO:0000256" key="1">
    <source>
        <dbReference type="ARBA" id="ARBA00004651"/>
    </source>
</evidence>
<reference evidence="7 8" key="2">
    <citation type="journal article" date="2016" name="Genome Announc.">
        <title>Complete Genome Sequence of Algoriphagus sp. Strain M8-2, Isolated from a Brackish Lake.</title>
        <authorList>
            <person name="Muraguchi Y."/>
            <person name="Kushimoto K."/>
            <person name="Ohtsubo Y."/>
            <person name="Suzuki T."/>
            <person name="Dohra H."/>
            <person name="Kimbara K."/>
            <person name="Shintani M."/>
        </authorList>
    </citation>
    <scope>NUCLEOTIDE SEQUENCE [LARGE SCALE GENOMIC DNA]</scope>
    <source>
        <strain evidence="7 8">M8-2</strain>
    </source>
</reference>
<accession>A0A142EQW9</accession>
<keyword evidence="3 6" id="KW-0812">Transmembrane</keyword>
<proteinExistence type="predicted"/>
<protein>
    <recommendedName>
        <fullName evidence="9">Polysaccharide biosynthesis protein C-terminal domain-containing protein</fullName>
    </recommendedName>
</protein>
<comment type="subcellular location">
    <subcellularLocation>
        <location evidence="1">Cell membrane</location>
        <topology evidence="1">Multi-pass membrane protein</topology>
    </subcellularLocation>
</comment>
<feature type="transmembrane region" description="Helical" evidence="6">
    <location>
        <begin position="247"/>
        <end position="270"/>
    </location>
</feature>
<dbReference type="Pfam" id="PF01943">
    <property type="entry name" value="Polysacc_synt"/>
    <property type="match status" value="1"/>
</dbReference>
<dbReference type="EMBL" id="CP012836">
    <property type="protein sequence ID" value="AMQ57524.1"/>
    <property type="molecule type" value="Genomic_DNA"/>
</dbReference>
<keyword evidence="5 6" id="KW-0472">Membrane</keyword>
<dbReference type="GO" id="GO:0005886">
    <property type="term" value="C:plasma membrane"/>
    <property type="evidence" value="ECO:0007669"/>
    <property type="project" value="UniProtKB-SubCell"/>
</dbReference>
<sequence length="418" mass="48819">MIKSIFKGSLFKLFDFIRPLIVIPFFIRTYGVESYGIYVQIILMSSLAFPIIDLGIGMGIQRYSQELKNIKDRLEVFKAQRFFILLFVFFYFGIISIPSIRDLLFGKFESFLLIFSTLAYVIIFSLNNTLQGVLRADSKIGKLVKYRGLFAVIEAAMLIAILQVHKQFDYIYVSAMVLAQSAYFYYLNKEANGIGTRFQIDLKFTDKTKEFFRYSLFLIPSALIGWITSSSDRFFITSYFGPEYTGYYSAIAQYAGYMNLIVFPFTFVFFKEYGRLYDEDFKKFLRFYGKTFFICVALSVIYFIIFFLLSIPIYKLYLGLEIRPEFRTLLLWFLISFFLINISSFLSIYMLISKNTKSMLFAIIAGSLANIVLNGFFLENYFYVNASYYWAISVGIQVIIMVSFIFKNILKFEKSIIC</sequence>
<keyword evidence="4 6" id="KW-1133">Transmembrane helix</keyword>
<evidence type="ECO:0008006" key="9">
    <source>
        <dbReference type="Google" id="ProtNLM"/>
    </source>
</evidence>
<evidence type="ECO:0000313" key="8">
    <source>
        <dbReference type="Proteomes" id="UP000073816"/>
    </source>
</evidence>
<dbReference type="STRING" id="1727163.AO498_13830"/>
<dbReference type="KEGG" id="alm:AO498_13830"/>
<dbReference type="AlphaFoldDB" id="A0A142EQW9"/>
<keyword evidence="8" id="KW-1185">Reference proteome</keyword>
<evidence type="ECO:0000256" key="2">
    <source>
        <dbReference type="ARBA" id="ARBA00022475"/>
    </source>
</evidence>
<dbReference type="InterPro" id="IPR002797">
    <property type="entry name" value="Polysacc_synth"/>
</dbReference>
<feature type="transmembrane region" description="Helical" evidence="6">
    <location>
        <begin position="146"/>
        <end position="164"/>
    </location>
</feature>
<feature type="transmembrane region" description="Helical" evidence="6">
    <location>
        <begin position="112"/>
        <end position="134"/>
    </location>
</feature>
<feature type="transmembrane region" description="Helical" evidence="6">
    <location>
        <begin position="81"/>
        <end position="100"/>
    </location>
</feature>
<reference evidence="8" key="1">
    <citation type="submission" date="2015-09" db="EMBL/GenBank/DDBJ databases">
        <title>Complete sequence of Algoriphagus sp. M8-2.</title>
        <authorList>
            <person name="Shintani M."/>
        </authorList>
    </citation>
    <scope>NUCLEOTIDE SEQUENCE [LARGE SCALE GENOMIC DNA]</scope>
    <source>
        <strain evidence="8">M8-2</strain>
    </source>
</reference>
<dbReference type="PANTHER" id="PTHR30250">
    <property type="entry name" value="PST FAMILY PREDICTED COLANIC ACID TRANSPORTER"/>
    <property type="match status" value="1"/>
</dbReference>
<feature type="transmembrane region" description="Helical" evidence="6">
    <location>
        <begin position="12"/>
        <end position="31"/>
    </location>
</feature>
<feature type="transmembrane region" description="Helical" evidence="6">
    <location>
        <begin position="211"/>
        <end position="227"/>
    </location>
</feature>
<feature type="transmembrane region" description="Helical" evidence="6">
    <location>
        <begin position="291"/>
        <end position="317"/>
    </location>
</feature>
<evidence type="ECO:0000256" key="3">
    <source>
        <dbReference type="ARBA" id="ARBA00022692"/>
    </source>
</evidence>
<dbReference type="RefSeq" id="WP_067548861.1">
    <property type="nucleotide sequence ID" value="NZ_CP012836.1"/>
</dbReference>
<dbReference type="PANTHER" id="PTHR30250:SF11">
    <property type="entry name" value="O-ANTIGEN TRANSPORTER-RELATED"/>
    <property type="match status" value="1"/>
</dbReference>
<feature type="transmembrane region" description="Helical" evidence="6">
    <location>
        <begin position="329"/>
        <end position="352"/>
    </location>
</feature>
<evidence type="ECO:0000256" key="5">
    <source>
        <dbReference type="ARBA" id="ARBA00023136"/>
    </source>
</evidence>
<evidence type="ECO:0000256" key="4">
    <source>
        <dbReference type="ARBA" id="ARBA00022989"/>
    </source>
</evidence>
<dbReference type="PATRIC" id="fig|1727163.4.peg.2898"/>
<feature type="transmembrane region" description="Helical" evidence="6">
    <location>
        <begin position="170"/>
        <end position="187"/>
    </location>
</feature>
<keyword evidence="2" id="KW-1003">Cell membrane</keyword>
<dbReference type="InterPro" id="IPR050833">
    <property type="entry name" value="Poly_Biosynth_Transport"/>
</dbReference>
<evidence type="ECO:0000313" key="7">
    <source>
        <dbReference type="EMBL" id="AMQ57524.1"/>
    </source>
</evidence>
<feature type="transmembrane region" description="Helical" evidence="6">
    <location>
        <begin position="37"/>
        <end position="60"/>
    </location>
</feature>
<feature type="transmembrane region" description="Helical" evidence="6">
    <location>
        <begin position="359"/>
        <end position="382"/>
    </location>
</feature>
<name>A0A142EQW9_9BACT</name>
<dbReference type="Proteomes" id="UP000073816">
    <property type="component" value="Chromosome"/>
</dbReference>
<organism evidence="7 8">
    <name type="scientific">Algoriphagus sanaruensis</name>
    <dbReference type="NCBI Taxonomy" id="1727163"/>
    <lineage>
        <taxon>Bacteria</taxon>
        <taxon>Pseudomonadati</taxon>
        <taxon>Bacteroidota</taxon>
        <taxon>Cytophagia</taxon>
        <taxon>Cytophagales</taxon>
        <taxon>Cyclobacteriaceae</taxon>
        <taxon>Algoriphagus</taxon>
    </lineage>
</organism>
<evidence type="ECO:0000256" key="6">
    <source>
        <dbReference type="SAM" id="Phobius"/>
    </source>
</evidence>
<gene>
    <name evidence="7" type="ORF">AO498_13830</name>
</gene>
<feature type="transmembrane region" description="Helical" evidence="6">
    <location>
        <begin position="388"/>
        <end position="406"/>
    </location>
</feature>